<feature type="domain" description="C2" evidence="4">
    <location>
        <begin position="729"/>
        <end position="820"/>
    </location>
</feature>
<dbReference type="AlphaFoldDB" id="A0AA39KHS0"/>
<keyword evidence="7" id="KW-1185">Reference proteome</keyword>
<sequence>MQKHLINFKRSSGKLINQIKAKLKMVKQDSLFNSIIGEGSTSGTNENIKLENATKPVIISSKNIPTLCENLEQFIHEIKTSMNFEYLVFDYPFILEKRLENSVQELECMLREIKNAHDNIQKQKTQQKLVDKEKLSLNRTLKKLKDNEIREMETIVSLFDNPMYIRWQGVKSTRKADVLERFLSDIKSKQLALDNLNTLVSRKLTNLTMFSSSMENNGEKKLFTKAIPLPFPTFESTDLSVISLPSTPSPLSLQTNSIMPVSSHIPTRTLRQRAQQIEQRNSLAGSDRSMAAHLRPSTTIRTMNQDAVEMLEYPFITMQQYPPGFIINLGGLVSARSVKLIEKLSNLEEPEGRDAWWTEIRMEVRSHARALGCNVVLGYKEEISICDDVCVLNASGTAAVINLLNSNQDQDILNRNASMTMMSSMESDKCQSKLPINKSERVDDPQIISTQQQQQPQTQTQQQASPQQINNSIIGKITRIPECNNDNETSIIILQSSCNYCHLPYSETSVPFKVDVSKCGVCRRAKVPDVLFTTIELPENIPITGRGVFLQATVCKCKRDLRGELNAKEISDCLPFLEYELHSLLLNKLKVKGMNAIFGLRVQISIGERFIVGMAVGTAVFLTALPTPLIPKISSGNSWHNDEQQLNEIQRALIETVKRNRELYYLKSTVINNDIDNGRFNITTSDTDESDDDLPDLDLGVGKKDACILEVDDVEDMDRINLLIDEKTPDDFHIVNTEIIPGLDDLEIVRNLQMFTQVSRAKIPSGQYSSMPSKYFARMLQTVFFKLRRMVPCALCDMQFKVALTDQDEIQLSVVGMALGLGEPTKLINKHKRNNNINYNNNKGIINSGVKKDLLKNNEDNDLIFKLDEDQGENAGLIFETIDEKQQQLTTNSSPVIGQVQRPTRPRSPLKSKAHMSQYRHKHVPLKERYGVDITPLSYLPGGRIDRYLGNLNFFFIRECTSIRESGGLSGFTHSFITEVLAICRAHITALGGNAMVAFFMTQCELLHSPHKNQH</sequence>
<dbReference type="Pfam" id="PF23128">
    <property type="entry name" value="YbjQ_4"/>
    <property type="match status" value="1"/>
</dbReference>
<evidence type="ECO:0000259" key="3">
    <source>
        <dbReference type="Pfam" id="PF23025"/>
    </source>
</evidence>
<comment type="caution">
    <text evidence="6">The sequence shown here is derived from an EMBL/GenBank/DDBJ whole genome shotgun (WGS) entry which is preliminary data.</text>
</comment>
<dbReference type="GO" id="GO:0065002">
    <property type="term" value="P:intracellular protein transmembrane transport"/>
    <property type="evidence" value="ECO:0007669"/>
    <property type="project" value="TreeGrafter"/>
</dbReference>
<dbReference type="InterPro" id="IPR057815">
    <property type="entry name" value="C2CD5_C"/>
</dbReference>
<evidence type="ECO:0000256" key="1">
    <source>
        <dbReference type="SAM" id="Coils"/>
    </source>
</evidence>
<keyword evidence="1" id="KW-0175">Coiled coil</keyword>
<evidence type="ECO:0000313" key="6">
    <source>
        <dbReference type="EMBL" id="KAK0162370.1"/>
    </source>
</evidence>
<dbReference type="GO" id="GO:0005886">
    <property type="term" value="C:plasma membrane"/>
    <property type="evidence" value="ECO:0007669"/>
    <property type="project" value="TreeGrafter"/>
</dbReference>
<reference evidence="6" key="2">
    <citation type="submission" date="2023-03" db="EMBL/GenBank/DDBJ databases">
        <authorList>
            <person name="Inwood S.N."/>
            <person name="Skelly J.G."/>
            <person name="Guhlin J."/>
            <person name="Harrop T.W.R."/>
            <person name="Goldson S.G."/>
            <person name="Dearden P.K."/>
        </authorList>
    </citation>
    <scope>NUCLEOTIDE SEQUENCE</scope>
    <source>
        <strain evidence="6">Lincoln</strain>
        <tissue evidence="6">Whole body</tissue>
    </source>
</reference>
<dbReference type="GO" id="GO:0005544">
    <property type="term" value="F:calcium-dependent phospholipid binding"/>
    <property type="evidence" value="ECO:0007669"/>
    <property type="project" value="InterPro"/>
</dbReference>
<organism evidence="6 7">
    <name type="scientific">Microctonus hyperodae</name>
    <name type="common">Parasitoid wasp</name>
    <dbReference type="NCBI Taxonomy" id="165561"/>
    <lineage>
        <taxon>Eukaryota</taxon>
        <taxon>Metazoa</taxon>
        <taxon>Ecdysozoa</taxon>
        <taxon>Arthropoda</taxon>
        <taxon>Hexapoda</taxon>
        <taxon>Insecta</taxon>
        <taxon>Pterygota</taxon>
        <taxon>Neoptera</taxon>
        <taxon>Endopterygota</taxon>
        <taxon>Hymenoptera</taxon>
        <taxon>Apocrita</taxon>
        <taxon>Ichneumonoidea</taxon>
        <taxon>Braconidae</taxon>
        <taxon>Euphorinae</taxon>
        <taxon>Microctonus</taxon>
    </lineage>
</organism>
<proteinExistence type="predicted"/>
<evidence type="ECO:0000256" key="2">
    <source>
        <dbReference type="SAM" id="MobiDB-lite"/>
    </source>
</evidence>
<dbReference type="GO" id="GO:0010828">
    <property type="term" value="P:positive regulation of D-glucose transmembrane transport"/>
    <property type="evidence" value="ECO:0007669"/>
    <property type="project" value="TreeGrafter"/>
</dbReference>
<dbReference type="GO" id="GO:0090314">
    <property type="term" value="P:positive regulation of protein targeting to membrane"/>
    <property type="evidence" value="ECO:0007669"/>
    <property type="project" value="TreeGrafter"/>
</dbReference>
<feature type="domain" description="C2CD5 C-terminal" evidence="5">
    <location>
        <begin position="934"/>
        <end position="1014"/>
    </location>
</feature>
<dbReference type="InterPro" id="IPR038983">
    <property type="entry name" value="C2CD5"/>
</dbReference>
<dbReference type="GO" id="GO:0072659">
    <property type="term" value="P:protein localization to plasma membrane"/>
    <property type="evidence" value="ECO:0007669"/>
    <property type="project" value="TreeGrafter"/>
</dbReference>
<reference evidence="6" key="1">
    <citation type="journal article" date="2023" name="bioRxiv">
        <title>Scaffold-level genome assemblies of two parasitoid biocontrol wasps reveal the parthenogenesis mechanism and an associated novel virus.</title>
        <authorList>
            <person name="Inwood S."/>
            <person name="Skelly J."/>
            <person name="Guhlin J."/>
            <person name="Harrop T."/>
            <person name="Goldson S."/>
            <person name="Dearden P."/>
        </authorList>
    </citation>
    <scope>NUCLEOTIDE SEQUENCE</scope>
    <source>
        <strain evidence="6">Lincoln</strain>
        <tissue evidence="6">Whole body</tissue>
    </source>
</reference>
<feature type="region of interest" description="Disordered" evidence="2">
    <location>
        <begin position="446"/>
        <end position="468"/>
    </location>
</feature>
<evidence type="ECO:0000259" key="4">
    <source>
        <dbReference type="Pfam" id="PF23028"/>
    </source>
</evidence>
<evidence type="ECO:0000313" key="7">
    <source>
        <dbReference type="Proteomes" id="UP001168972"/>
    </source>
</evidence>
<dbReference type="Pfam" id="PF23028">
    <property type="entry name" value="YbjQ_3"/>
    <property type="match status" value="1"/>
</dbReference>
<gene>
    <name evidence="6" type="ORF">PV327_008714</name>
</gene>
<dbReference type="Pfam" id="PF23025">
    <property type="entry name" value="YbjQ_2"/>
    <property type="match status" value="2"/>
</dbReference>
<feature type="domain" description="C2" evidence="3">
    <location>
        <begin position="524"/>
        <end position="623"/>
    </location>
</feature>
<dbReference type="GO" id="GO:0005509">
    <property type="term" value="F:calcium ion binding"/>
    <property type="evidence" value="ECO:0007669"/>
    <property type="project" value="TreeGrafter"/>
</dbReference>
<accession>A0AA39KHS0</accession>
<feature type="coiled-coil region" evidence="1">
    <location>
        <begin position="96"/>
        <end position="126"/>
    </location>
</feature>
<dbReference type="EMBL" id="JAQQBR010001834">
    <property type="protein sequence ID" value="KAK0162370.1"/>
    <property type="molecule type" value="Genomic_DNA"/>
</dbReference>
<dbReference type="PANTHER" id="PTHR37412">
    <property type="entry name" value="C2 DOMAIN-CONTAINING PROTEIN 5"/>
    <property type="match status" value="1"/>
</dbReference>
<dbReference type="InterPro" id="IPR056431">
    <property type="entry name" value="C2CD5_YbjQ-rel_dom"/>
</dbReference>
<dbReference type="InterPro" id="IPR056430">
    <property type="entry name" value="C2CD5_YbjQ-like_dom"/>
</dbReference>
<dbReference type="PANTHER" id="PTHR37412:SF2">
    <property type="entry name" value="C2 DOMAIN-CONTAINING PROTEIN 5"/>
    <property type="match status" value="1"/>
</dbReference>
<dbReference type="Proteomes" id="UP001168972">
    <property type="component" value="Unassembled WGS sequence"/>
</dbReference>
<dbReference type="GO" id="GO:0031340">
    <property type="term" value="P:positive regulation of vesicle fusion"/>
    <property type="evidence" value="ECO:0007669"/>
    <property type="project" value="TreeGrafter"/>
</dbReference>
<protein>
    <submittedName>
        <fullName evidence="6">Uncharacterized protein</fullName>
    </submittedName>
</protein>
<feature type="domain" description="C2" evidence="3">
    <location>
        <begin position="309"/>
        <end position="402"/>
    </location>
</feature>
<name>A0AA39KHS0_MICHY</name>
<evidence type="ECO:0000259" key="5">
    <source>
        <dbReference type="Pfam" id="PF23128"/>
    </source>
</evidence>